<name>A0ACB6RJA1_9PLEO</name>
<evidence type="ECO:0000313" key="2">
    <source>
        <dbReference type="Proteomes" id="UP000799754"/>
    </source>
</evidence>
<dbReference type="EMBL" id="MU006749">
    <property type="protein sequence ID" value="KAF2621990.1"/>
    <property type="molecule type" value="Genomic_DNA"/>
</dbReference>
<gene>
    <name evidence="1" type="ORF">BU25DRAFT_219956</name>
</gene>
<sequence>MSKKRLRHRFNTPPRELVLLEEDKPAQLHTPQRSAIISSLYFCEQTGYPASREDIHKVFGYAERTVTNIIATGRCCRLENADLPDTRGGPRLMTNSDANAIASYLDNCPFEEKGLPWQDLADKAGVAKRRVYSLSRL</sequence>
<keyword evidence="2" id="KW-1185">Reference proteome</keyword>
<accession>A0ACB6RJA1</accession>
<proteinExistence type="predicted"/>
<evidence type="ECO:0000313" key="1">
    <source>
        <dbReference type="EMBL" id="KAF2621990.1"/>
    </source>
</evidence>
<protein>
    <submittedName>
        <fullName evidence="1">Uncharacterized protein</fullName>
    </submittedName>
</protein>
<organism evidence="1 2">
    <name type="scientific">Macroventuria anomochaeta</name>
    <dbReference type="NCBI Taxonomy" id="301207"/>
    <lineage>
        <taxon>Eukaryota</taxon>
        <taxon>Fungi</taxon>
        <taxon>Dikarya</taxon>
        <taxon>Ascomycota</taxon>
        <taxon>Pezizomycotina</taxon>
        <taxon>Dothideomycetes</taxon>
        <taxon>Pleosporomycetidae</taxon>
        <taxon>Pleosporales</taxon>
        <taxon>Pleosporineae</taxon>
        <taxon>Didymellaceae</taxon>
        <taxon>Macroventuria</taxon>
    </lineage>
</organism>
<reference evidence="1" key="1">
    <citation type="journal article" date="2020" name="Stud. Mycol.">
        <title>101 Dothideomycetes genomes: a test case for predicting lifestyles and emergence of pathogens.</title>
        <authorList>
            <person name="Haridas S."/>
            <person name="Albert R."/>
            <person name="Binder M."/>
            <person name="Bloem J."/>
            <person name="Labutti K."/>
            <person name="Salamov A."/>
            <person name="Andreopoulos B."/>
            <person name="Baker S."/>
            <person name="Barry K."/>
            <person name="Bills G."/>
            <person name="Bluhm B."/>
            <person name="Cannon C."/>
            <person name="Castanera R."/>
            <person name="Culley D."/>
            <person name="Daum C."/>
            <person name="Ezra D."/>
            <person name="Gonzalez J."/>
            <person name="Henrissat B."/>
            <person name="Kuo A."/>
            <person name="Liang C."/>
            <person name="Lipzen A."/>
            <person name="Lutzoni F."/>
            <person name="Magnuson J."/>
            <person name="Mondo S."/>
            <person name="Nolan M."/>
            <person name="Ohm R."/>
            <person name="Pangilinan J."/>
            <person name="Park H.-J."/>
            <person name="Ramirez L."/>
            <person name="Alfaro M."/>
            <person name="Sun H."/>
            <person name="Tritt A."/>
            <person name="Yoshinaga Y."/>
            <person name="Zwiers L.-H."/>
            <person name="Turgeon B."/>
            <person name="Goodwin S."/>
            <person name="Spatafora J."/>
            <person name="Crous P."/>
            <person name="Grigoriev I."/>
        </authorList>
    </citation>
    <scope>NUCLEOTIDE SEQUENCE</scope>
    <source>
        <strain evidence="1">CBS 525.71</strain>
    </source>
</reference>
<dbReference type="Proteomes" id="UP000799754">
    <property type="component" value="Unassembled WGS sequence"/>
</dbReference>
<comment type="caution">
    <text evidence="1">The sequence shown here is derived from an EMBL/GenBank/DDBJ whole genome shotgun (WGS) entry which is preliminary data.</text>
</comment>